<feature type="domain" description="PafC HTH" evidence="2">
    <location>
        <begin position="8"/>
        <end position="121"/>
    </location>
</feature>
<comment type="caution">
    <text evidence="4">The sequence shown here is derived from an EMBL/GenBank/DDBJ whole genome shotgun (WGS) entry which is preliminary data.</text>
</comment>
<dbReference type="InterPro" id="IPR043839">
    <property type="entry name" value="PafC_HTH"/>
</dbReference>
<dbReference type="EMBL" id="JABUBU010000002">
    <property type="protein sequence ID" value="MBY6366125.1"/>
    <property type="molecule type" value="Genomic_DNA"/>
</dbReference>
<evidence type="ECO:0000313" key="4">
    <source>
        <dbReference type="EMBL" id="MBY6366125.1"/>
    </source>
</evidence>
<dbReference type="InterPro" id="IPR026881">
    <property type="entry name" value="WYL_dom"/>
</dbReference>
<dbReference type="PANTHER" id="PTHR34580:SF1">
    <property type="entry name" value="PROTEIN PAFC"/>
    <property type="match status" value="1"/>
</dbReference>
<evidence type="ECO:0000259" key="3">
    <source>
        <dbReference type="Pfam" id="PF25583"/>
    </source>
</evidence>
<proteinExistence type="predicted"/>
<protein>
    <submittedName>
        <fullName evidence="4">YafY family transcriptional regulator</fullName>
    </submittedName>
</protein>
<reference evidence="4 5" key="1">
    <citation type="submission" date="2020-06" db="EMBL/GenBank/DDBJ databases">
        <title>Taxonomy, biology and ecology of Rhodococcus bacteria occurring in California pistachio and other woody hosts as revealed by genome sequence analyses.</title>
        <authorList>
            <person name="Gai Y."/>
            <person name="Riely B."/>
        </authorList>
    </citation>
    <scope>NUCLEOTIDE SEQUENCE [LARGE SCALE GENOMIC DNA]</scope>
    <source>
        <strain evidence="4 5">BP-281</strain>
    </source>
</reference>
<dbReference type="InterPro" id="IPR057727">
    <property type="entry name" value="WCX_dom"/>
</dbReference>
<feature type="domain" description="WCX" evidence="3">
    <location>
        <begin position="241"/>
        <end position="312"/>
    </location>
</feature>
<accession>A0ABS7P1E8</accession>
<gene>
    <name evidence="4" type="ORF">HQ603_05085</name>
</gene>
<dbReference type="PROSITE" id="PS52050">
    <property type="entry name" value="WYL"/>
    <property type="match status" value="1"/>
</dbReference>
<dbReference type="InterPro" id="IPR051534">
    <property type="entry name" value="CBASS_pafABC_assoc_protein"/>
</dbReference>
<dbReference type="Pfam" id="PF13280">
    <property type="entry name" value="WYL"/>
    <property type="match status" value="1"/>
</dbReference>
<keyword evidence="5" id="KW-1185">Reference proteome</keyword>
<dbReference type="PANTHER" id="PTHR34580">
    <property type="match status" value="1"/>
</dbReference>
<evidence type="ECO:0000313" key="5">
    <source>
        <dbReference type="Proteomes" id="UP000825228"/>
    </source>
</evidence>
<sequence>MSARLSSRLARLLNLVPYFIANPGISAADAAAELGVTTRQLMEDLNQLWLCGLPGYGPGDLIDLSFSEESIQVTFSAGIDRPLRLTSTEATTLSIALRSLVEMPGMVDPTAAHRAIAKIEQAAGVAAPTSGPARDDAPEESPAVATVRGALARGRALDLTYYSASRDVVSERTVDPVRIVLVDDHSYLQAWCRVAEGVRLFRLDRIDAATERADPSSPPRTAVAEDEALDLFHDDPSLPVARLLVRPDHVWILDYYPMDRVLDHADGSVEVTMRFATLDWMSRLAIGLGSGVSVLGPDDLVRAVTARSRAALAAYRAAGGETQESLGEQ</sequence>
<dbReference type="Pfam" id="PF25583">
    <property type="entry name" value="WCX"/>
    <property type="match status" value="1"/>
</dbReference>
<feature type="domain" description="WYL" evidence="1">
    <location>
        <begin position="143"/>
        <end position="210"/>
    </location>
</feature>
<dbReference type="Proteomes" id="UP000825228">
    <property type="component" value="Unassembled WGS sequence"/>
</dbReference>
<dbReference type="InterPro" id="IPR028349">
    <property type="entry name" value="PafC-like"/>
</dbReference>
<name>A0ABS7P1E8_9NOCA</name>
<dbReference type="RefSeq" id="WP_222683474.1">
    <property type="nucleotide sequence ID" value="NZ_JABUBT010000004.1"/>
</dbReference>
<evidence type="ECO:0000259" key="1">
    <source>
        <dbReference type="Pfam" id="PF13280"/>
    </source>
</evidence>
<dbReference type="PIRSF" id="PIRSF016838">
    <property type="entry name" value="PafC"/>
    <property type="match status" value="1"/>
</dbReference>
<organism evidence="4 5">
    <name type="scientific">Rhodococcoides corynebacterioides</name>
    <dbReference type="NCBI Taxonomy" id="53972"/>
    <lineage>
        <taxon>Bacteria</taxon>
        <taxon>Bacillati</taxon>
        <taxon>Actinomycetota</taxon>
        <taxon>Actinomycetes</taxon>
        <taxon>Mycobacteriales</taxon>
        <taxon>Nocardiaceae</taxon>
        <taxon>Rhodococcoides</taxon>
    </lineage>
</organism>
<evidence type="ECO:0000259" key="2">
    <source>
        <dbReference type="Pfam" id="PF19187"/>
    </source>
</evidence>
<dbReference type="Pfam" id="PF19187">
    <property type="entry name" value="HTH_PafC"/>
    <property type="match status" value="1"/>
</dbReference>